<gene>
    <name evidence="4" type="ORF">ACFQ3W_04750</name>
</gene>
<evidence type="ECO:0000256" key="1">
    <source>
        <dbReference type="ARBA" id="ARBA00022630"/>
    </source>
</evidence>
<reference evidence="5" key="1">
    <citation type="journal article" date="2019" name="Int. J. Syst. Evol. Microbiol.">
        <title>The Global Catalogue of Microorganisms (GCM) 10K type strain sequencing project: providing services to taxonomists for standard genome sequencing and annotation.</title>
        <authorList>
            <consortium name="The Broad Institute Genomics Platform"/>
            <consortium name="The Broad Institute Genome Sequencing Center for Infectious Disease"/>
            <person name="Wu L."/>
            <person name="Ma J."/>
        </authorList>
    </citation>
    <scope>NUCLEOTIDE SEQUENCE [LARGE SCALE GENOMIC DNA]</scope>
    <source>
        <strain evidence="5">CCUG 59189</strain>
    </source>
</reference>
<feature type="domain" description="NADPH-dependent FMN reductase-like" evidence="3">
    <location>
        <begin position="1"/>
        <end position="122"/>
    </location>
</feature>
<name>A0ABW3RTJ3_9BACL</name>
<sequence>MSIAVLQGSTRDGGNTEQLTKVLLEGVPCTEIVLREKRILPIHDQRHMEGGFDPVEDDYDEVIRQVLEHDIIIFASPVYWYGISGLLKNFMDRWSQSLRDSRYNFKELMARKTAYAVIVGGDDPRIKALPLIQQLKYSFEFVGLPFAGYVIGKASKPGDIIQDTRAIREAETLNAELRARVRGE</sequence>
<dbReference type="PANTHER" id="PTHR43278:SF4">
    <property type="entry name" value="NAD(P)H-DEPENDENT FMN-CONTAINING OXIDOREDUCTASE YWQN-RELATED"/>
    <property type="match status" value="1"/>
</dbReference>
<dbReference type="InterPro" id="IPR005025">
    <property type="entry name" value="FMN_Rdtase-like_dom"/>
</dbReference>
<evidence type="ECO:0000313" key="4">
    <source>
        <dbReference type="EMBL" id="MFD1175613.1"/>
    </source>
</evidence>
<proteinExistence type="predicted"/>
<evidence type="ECO:0000259" key="3">
    <source>
        <dbReference type="Pfam" id="PF03358"/>
    </source>
</evidence>
<dbReference type="PANTHER" id="PTHR43278">
    <property type="entry name" value="NAD(P)H-DEPENDENT FMN-CONTAINING OXIDOREDUCTASE YWQN-RELATED"/>
    <property type="match status" value="1"/>
</dbReference>
<dbReference type="Gene3D" id="3.40.50.360">
    <property type="match status" value="1"/>
</dbReference>
<keyword evidence="1" id="KW-0285">Flavoprotein</keyword>
<organism evidence="4 5">
    <name type="scientific">Paenibacillus puldeungensis</name>
    <dbReference type="NCBI Taxonomy" id="696536"/>
    <lineage>
        <taxon>Bacteria</taxon>
        <taxon>Bacillati</taxon>
        <taxon>Bacillota</taxon>
        <taxon>Bacilli</taxon>
        <taxon>Bacillales</taxon>
        <taxon>Paenibacillaceae</taxon>
        <taxon>Paenibacillus</taxon>
    </lineage>
</organism>
<keyword evidence="2" id="KW-0288">FMN</keyword>
<evidence type="ECO:0000313" key="5">
    <source>
        <dbReference type="Proteomes" id="UP001597262"/>
    </source>
</evidence>
<evidence type="ECO:0000256" key="2">
    <source>
        <dbReference type="ARBA" id="ARBA00022643"/>
    </source>
</evidence>
<dbReference type="Proteomes" id="UP001597262">
    <property type="component" value="Unassembled WGS sequence"/>
</dbReference>
<accession>A0ABW3RTJ3</accession>
<dbReference type="EMBL" id="JBHTLM010000002">
    <property type="protein sequence ID" value="MFD1175613.1"/>
    <property type="molecule type" value="Genomic_DNA"/>
</dbReference>
<dbReference type="InterPro" id="IPR051796">
    <property type="entry name" value="ISF_SsuE-like"/>
</dbReference>
<protein>
    <submittedName>
        <fullName evidence="4">Flavodoxin family protein</fullName>
    </submittedName>
</protein>
<dbReference type="InterPro" id="IPR029039">
    <property type="entry name" value="Flavoprotein-like_sf"/>
</dbReference>
<dbReference type="SUPFAM" id="SSF52218">
    <property type="entry name" value="Flavoproteins"/>
    <property type="match status" value="1"/>
</dbReference>
<comment type="caution">
    <text evidence="4">The sequence shown here is derived from an EMBL/GenBank/DDBJ whole genome shotgun (WGS) entry which is preliminary data.</text>
</comment>
<keyword evidence="5" id="KW-1185">Reference proteome</keyword>
<dbReference type="Pfam" id="PF03358">
    <property type="entry name" value="FMN_red"/>
    <property type="match status" value="1"/>
</dbReference>
<dbReference type="RefSeq" id="WP_379317122.1">
    <property type="nucleotide sequence ID" value="NZ_JBHTLM010000002.1"/>
</dbReference>